<sequence length="70" mass="7710">MRLRPVAPEPTGGQAGDLLERARLLEEMGRCRHHSQYLFAAELPQRLLIEAEDQAIGSPHDQQGGASYLG</sequence>
<evidence type="ECO:0000313" key="1">
    <source>
        <dbReference type="EMBL" id="VVM07301.1"/>
    </source>
</evidence>
<organism evidence="1 2">
    <name type="scientific">Methylacidimicrobium cyclopophantes</name>
    <dbReference type="NCBI Taxonomy" id="1041766"/>
    <lineage>
        <taxon>Bacteria</taxon>
        <taxon>Pseudomonadati</taxon>
        <taxon>Verrucomicrobiota</taxon>
        <taxon>Methylacidimicrobium</taxon>
    </lineage>
</organism>
<dbReference type="Proteomes" id="UP000381693">
    <property type="component" value="Unassembled WGS sequence"/>
</dbReference>
<proteinExistence type="predicted"/>
<accession>A0A5E6MMM8</accession>
<comment type="caution">
    <text evidence="1">The sequence shown here is derived from an EMBL/GenBank/DDBJ whole genome shotgun (WGS) entry which is preliminary data.</text>
</comment>
<protein>
    <submittedName>
        <fullName evidence="1">Uncharacterized protein</fullName>
    </submittedName>
</protein>
<evidence type="ECO:0000313" key="2">
    <source>
        <dbReference type="Proteomes" id="UP000381693"/>
    </source>
</evidence>
<name>A0A5E6MMM8_9BACT</name>
<dbReference type="EMBL" id="CABFUZ020000157">
    <property type="protein sequence ID" value="VVM07301.1"/>
    <property type="molecule type" value="Genomic_DNA"/>
</dbReference>
<keyword evidence="2" id="KW-1185">Reference proteome</keyword>
<gene>
    <name evidence="1" type="ORF">MAMC_01547</name>
</gene>
<dbReference type="AlphaFoldDB" id="A0A5E6MMM8"/>
<reference evidence="1" key="1">
    <citation type="submission" date="2019-09" db="EMBL/GenBank/DDBJ databases">
        <authorList>
            <person name="Cremers G."/>
        </authorList>
    </citation>
    <scope>NUCLEOTIDE SEQUENCE [LARGE SCALE GENOMIC DNA]</scope>
    <source>
        <strain evidence="1">3B</strain>
    </source>
</reference>